<gene>
    <name evidence="3" type="ORF">ACFOGJ_09145</name>
</gene>
<evidence type="ECO:0000256" key="2">
    <source>
        <dbReference type="SAM" id="Phobius"/>
    </source>
</evidence>
<feature type="region of interest" description="Disordered" evidence="1">
    <location>
        <begin position="1"/>
        <end position="50"/>
    </location>
</feature>
<feature type="transmembrane region" description="Helical" evidence="2">
    <location>
        <begin position="122"/>
        <end position="146"/>
    </location>
</feature>
<organism evidence="3 4">
    <name type="scientific">Marinibaculum pumilum</name>
    <dbReference type="NCBI Taxonomy" id="1766165"/>
    <lineage>
        <taxon>Bacteria</taxon>
        <taxon>Pseudomonadati</taxon>
        <taxon>Pseudomonadota</taxon>
        <taxon>Alphaproteobacteria</taxon>
        <taxon>Rhodospirillales</taxon>
        <taxon>Rhodospirillaceae</taxon>
        <taxon>Marinibaculum</taxon>
    </lineage>
</organism>
<keyword evidence="2" id="KW-0472">Membrane</keyword>
<reference evidence="4" key="1">
    <citation type="journal article" date="2019" name="Int. J. Syst. Evol. Microbiol.">
        <title>The Global Catalogue of Microorganisms (GCM) 10K type strain sequencing project: providing services to taxonomists for standard genome sequencing and annotation.</title>
        <authorList>
            <consortium name="The Broad Institute Genomics Platform"/>
            <consortium name="The Broad Institute Genome Sequencing Center for Infectious Disease"/>
            <person name="Wu L."/>
            <person name="Ma J."/>
        </authorList>
    </citation>
    <scope>NUCLEOTIDE SEQUENCE [LARGE SCALE GENOMIC DNA]</scope>
    <source>
        <strain evidence="4">KCTC 42964</strain>
    </source>
</reference>
<proteinExistence type="predicted"/>
<keyword evidence="2" id="KW-0812">Transmembrane</keyword>
<feature type="non-terminal residue" evidence="3">
    <location>
        <position position="263"/>
    </location>
</feature>
<dbReference type="EMBL" id="JBHRTR010000023">
    <property type="protein sequence ID" value="MFC3227394.1"/>
    <property type="molecule type" value="Genomic_DNA"/>
</dbReference>
<accession>A0ABV7KYX2</accession>
<comment type="caution">
    <text evidence="3">The sequence shown here is derived from an EMBL/GenBank/DDBJ whole genome shotgun (WGS) entry which is preliminary data.</text>
</comment>
<dbReference type="RefSeq" id="WP_379899561.1">
    <property type="nucleotide sequence ID" value="NZ_JBHRTR010000023.1"/>
</dbReference>
<evidence type="ECO:0008006" key="5">
    <source>
        <dbReference type="Google" id="ProtNLM"/>
    </source>
</evidence>
<feature type="region of interest" description="Disordered" evidence="1">
    <location>
        <begin position="65"/>
        <end position="90"/>
    </location>
</feature>
<name>A0ABV7KYX2_9PROT</name>
<evidence type="ECO:0000313" key="4">
    <source>
        <dbReference type="Proteomes" id="UP001595528"/>
    </source>
</evidence>
<evidence type="ECO:0000313" key="3">
    <source>
        <dbReference type="EMBL" id="MFC3227394.1"/>
    </source>
</evidence>
<sequence>MSLSQPPADGTDPAGRRPGGHDPQGRTGLSAPFRPAFSGPGDGGLAATGPAAMADGLTARAAGAWPDDWADDGPLHGDPPDEDADGGGGARGRGVSALVLGIGLGIGILLVAAIVLLQDVAITLPLLIAVLAAVLLGPMLAALLTLRLVRALERGPAGAMAGTAAASARDAARLAAAAAPLALAVTDADGRLLFANRRMRAALPAGLAPAGCSLPDLLEPEDGDGDAMSPGAGPRRMRLPDGRAVLLQQRRLPHPAGRLLWQL</sequence>
<feature type="transmembrane region" description="Helical" evidence="2">
    <location>
        <begin position="97"/>
        <end position="116"/>
    </location>
</feature>
<keyword evidence="2" id="KW-1133">Transmembrane helix</keyword>
<feature type="region of interest" description="Disordered" evidence="1">
    <location>
        <begin position="218"/>
        <end position="238"/>
    </location>
</feature>
<keyword evidence="4" id="KW-1185">Reference proteome</keyword>
<dbReference type="Proteomes" id="UP001595528">
    <property type="component" value="Unassembled WGS sequence"/>
</dbReference>
<evidence type="ECO:0000256" key="1">
    <source>
        <dbReference type="SAM" id="MobiDB-lite"/>
    </source>
</evidence>
<protein>
    <recommendedName>
        <fullName evidence="5">PAS domain-containing protein</fullName>
    </recommendedName>
</protein>